<evidence type="ECO:0000313" key="2">
    <source>
        <dbReference type="EMBL" id="CAH9117544.1"/>
    </source>
</evidence>
<dbReference type="InterPro" id="IPR043502">
    <property type="entry name" value="DNA/RNA_pol_sf"/>
</dbReference>
<proteinExistence type="predicted"/>
<evidence type="ECO:0000313" key="3">
    <source>
        <dbReference type="Proteomes" id="UP001152484"/>
    </source>
</evidence>
<organism evidence="2 3">
    <name type="scientific">Cuscuta europaea</name>
    <name type="common">European dodder</name>
    <dbReference type="NCBI Taxonomy" id="41803"/>
    <lineage>
        <taxon>Eukaryota</taxon>
        <taxon>Viridiplantae</taxon>
        <taxon>Streptophyta</taxon>
        <taxon>Embryophyta</taxon>
        <taxon>Tracheophyta</taxon>
        <taxon>Spermatophyta</taxon>
        <taxon>Magnoliopsida</taxon>
        <taxon>eudicotyledons</taxon>
        <taxon>Gunneridae</taxon>
        <taxon>Pentapetalae</taxon>
        <taxon>asterids</taxon>
        <taxon>lamiids</taxon>
        <taxon>Solanales</taxon>
        <taxon>Convolvulaceae</taxon>
        <taxon>Cuscuteae</taxon>
        <taxon>Cuscuta</taxon>
        <taxon>Cuscuta subgen. Cuscuta</taxon>
    </lineage>
</organism>
<dbReference type="OrthoDB" id="1744944at2759"/>
<dbReference type="PROSITE" id="PS50878">
    <property type="entry name" value="RT_POL"/>
    <property type="match status" value="1"/>
</dbReference>
<comment type="caution">
    <text evidence="2">The sequence shown here is derived from an EMBL/GenBank/DDBJ whole genome shotgun (WGS) entry which is preliminary data.</text>
</comment>
<sequence>MEEVKQAVWSLNPNSAAGPDGYNGKFFRKCWSFLSLDVLKAVQEFFMGLPIPKGFASAMLVLIPKKDNPNTFADFRPICLSSFLSKICTKVIVTRLDSILPKIISKEHAGFMKQRDIADQVLIAQEMIHCIDKKIRGSNLVVKLDMAKAFDRLSWQFLSDILLKFGFTPMFVKLVMNNLQATRLSVLINGSPYGFFRPSRGVKQGDPLSPYLFIIASEAFSRGISKLLEQGKVKPYWIGNSGVPISHLGYADDLLVFLNGDSGSILNFNKFLQDYQKSSGQTINLDKSLFLCGKTSLRRINQIKELLGMKVACLPIRYLGVNLHKGVNRFEYCGQIINQFGKKLNTWNQKNLSQGGRLILIKHVLNSIPLHGLAVDSIPKRVIKILNSKMASFFWGYSSDKKKFHRIKWVNLCYPTEEGGLGIRSLTDIEKAFTLKLWWKWKTGKSIWTDFIKSRY</sequence>
<dbReference type="CDD" id="cd01650">
    <property type="entry name" value="RT_nLTR_like"/>
    <property type="match status" value="1"/>
</dbReference>
<dbReference type="InterPro" id="IPR000477">
    <property type="entry name" value="RT_dom"/>
</dbReference>
<evidence type="ECO:0000259" key="1">
    <source>
        <dbReference type="PROSITE" id="PS50878"/>
    </source>
</evidence>
<keyword evidence="3" id="KW-1185">Reference proteome</keyword>
<reference evidence="2" key="1">
    <citation type="submission" date="2022-07" db="EMBL/GenBank/DDBJ databases">
        <authorList>
            <person name="Macas J."/>
            <person name="Novak P."/>
            <person name="Neumann P."/>
        </authorList>
    </citation>
    <scope>NUCLEOTIDE SEQUENCE</scope>
</reference>
<dbReference type="SUPFAM" id="SSF56672">
    <property type="entry name" value="DNA/RNA polymerases"/>
    <property type="match status" value="1"/>
</dbReference>
<dbReference type="EMBL" id="CAMAPE010000074">
    <property type="protein sequence ID" value="CAH9117544.1"/>
    <property type="molecule type" value="Genomic_DNA"/>
</dbReference>
<dbReference type="PANTHER" id="PTHR33116:SF80">
    <property type="entry name" value="REVERSE TRANSCRIPTASE ZINC-BINDING DOMAIN-CONTAINING PROTEIN"/>
    <property type="match status" value="1"/>
</dbReference>
<dbReference type="Pfam" id="PF00078">
    <property type="entry name" value="RVT_1"/>
    <property type="match status" value="1"/>
</dbReference>
<dbReference type="PANTHER" id="PTHR33116">
    <property type="entry name" value="REVERSE TRANSCRIPTASE ZINC-BINDING DOMAIN-CONTAINING PROTEIN-RELATED-RELATED"/>
    <property type="match status" value="1"/>
</dbReference>
<protein>
    <recommendedName>
        <fullName evidence="1">Reverse transcriptase domain-containing protein</fullName>
    </recommendedName>
</protein>
<name>A0A9P0ZYX0_CUSEU</name>
<feature type="domain" description="Reverse transcriptase" evidence="1">
    <location>
        <begin position="44"/>
        <end position="323"/>
    </location>
</feature>
<dbReference type="Proteomes" id="UP001152484">
    <property type="component" value="Unassembled WGS sequence"/>
</dbReference>
<accession>A0A9P0ZYX0</accession>
<gene>
    <name evidence="2" type="ORF">CEURO_LOCUS21580</name>
</gene>
<dbReference type="AlphaFoldDB" id="A0A9P0ZYX0"/>